<dbReference type="InterPro" id="IPR047141">
    <property type="entry name" value="Stealth"/>
</dbReference>
<keyword evidence="4" id="KW-1133">Transmembrane helix</keyword>
<evidence type="ECO:0000313" key="8">
    <source>
        <dbReference type="Proteomes" id="UP001515480"/>
    </source>
</evidence>
<evidence type="ECO:0000256" key="1">
    <source>
        <dbReference type="ARBA" id="ARBA00007583"/>
    </source>
</evidence>
<dbReference type="EMBL" id="JBGBPQ010000009">
    <property type="protein sequence ID" value="KAL1520016.1"/>
    <property type="molecule type" value="Genomic_DNA"/>
</dbReference>
<dbReference type="AlphaFoldDB" id="A0AB34JEN2"/>
<dbReference type="PANTHER" id="PTHR24045:SF0">
    <property type="entry name" value="N-ACETYLGLUCOSAMINE-1-PHOSPHOTRANSFERASE SUBUNITS ALPHA_BETA"/>
    <property type="match status" value="1"/>
</dbReference>
<keyword evidence="2" id="KW-0808">Transferase</keyword>
<feature type="domain" description="Stealth protein CR2 conserved region 2" evidence="5">
    <location>
        <begin position="233"/>
        <end position="295"/>
    </location>
</feature>
<keyword evidence="4" id="KW-0812">Transmembrane</keyword>
<evidence type="ECO:0000259" key="6">
    <source>
        <dbReference type="Pfam" id="PF17102"/>
    </source>
</evidence>
<dbReference type="GO" id="GO:0016256">
    <property type="term" value="P:N-glycan processing to lysosome"/>
    <property type="evidence" value="ECO:0007669"/>
    <property type="project" value="TreeGrafter"/>
</dbReference>
<gene>
    <name evidence="7" type="ORF">AB1Y20_023495</name>
</gene>
<reference evidence="7 8" key="1">
    <citation type="journal article" date="2024" name="Science">
        <title>Giant polyketide synthase enzymes in the biosynthesis of giant marine polyether toxins.</title>
        <authorList>
            <person name="Fallon T.R."/>
            <person name="Shende V.V."/>
            <person name="Wierzbicki I.H."/>
            <person name="Pendleton A.L."/>
            <person name="Watervoot N.F."/>
            <person name="Auber R.P."/>
            <person name="Gonzalez D.J."/>
            <person name="Wisecaver J.H."/>
            <person name="Moore B.S."/>
        </authorList>
    </citation>
    <scope>NUCLEOTIDE SEQUENCE [LARGE SCALE GENOMIC DNA]</scope>
    <source>
        <strain evidence="7 8">12B1</strain>
    </source>
</reference>
<keyword evidence="8" id="KW-1185">Reference proteome</keyword>
<sequence>MASSPTPRRCCACPPYLPQQGEQPADDWYARTRRSSSSSSDDDDDDSCATLEDACALLSCAPAAPRRAAPCCVAACIVCALAAALLALVLRVASRAVSPLRHASGGSLGPPLRAFARAPSQVDAVFMWVNGSHPRFRQQLDAARRARQLPYEPHAARYRDDGLLQYAVLSLLSAPRLVGALRHVYVVTSGEVPAFVGGGGAEGFTDRVLSVPLQGLLDRCGRQGGRRPVGGERRRLFIVPHAALFSDQEMELPTFNSNAVLAAIHKLPHLGEWFLYSDDDMLFTNRYLRMSHWWDERVRAQRLQLDSRNAVHRTRAHSNNNWEQAMTFMSGLLDALPYPPHAPGNSSPAVDPGIHHTSSWGRWTAQLFGQTQSPLGQLVRSYDKPMHVPVLFSRDIIIEMEARWPREFERTRQSRVRSASDLELNFLYHHYLRLLRFPVLSASVHSVHTLSELGIRARFLFIQECAEPDGRQRCAQALRGGRYNFVCFNDGASSDADQKAGAVAVRELLQQHFNSCRIH</sequence>
<name>A0AB34JEN2_PRYPA</name>
<evidence type="ECO:0000256" key="4">
    <source>
        <dbReference type="SAM" id="Phobius"/>
    </source>
</evidence>
<protein>
    <recommendedName>
        <fullName evidence="9">Protein xylosyltransferase</fullName>
    </recommendedName>
</protein>
<feature type="transmembrane region" description="Helical" evidence="4">
    <location>
        <begin position="68"/>
        <end position="90"/>
    </location>
</feature>
<dbReference type="GO" id="GO:0046835">
    <property type="term" value="P:carbohydrate phosphorylation"/>
    <property type="evidence" value="ECO:0007669"/>
    <property type="project" value="TreeGrafter"/>
</dbReference>
<evidence type="ECO:0000259" key="5">
    <source>
        <dbReference type="Pfam" id="PF11380"/>
    </source>
</evidence>
<dbReference type="Pfam" id="PF17102">
    <property type="entry name" value="Stealth_CR3"/>
    <property type="match status" value="1"/>
</dbReference>
<comment type="similarity">
    <text evidence="1">Belongs to the stealth family.</text>
</comment>
<proteinExistence type="inferred from homology"/>
<dbReference type="InterPro" id="IPR021520">
    <property type="entry name" value="Stealth_CR2"/>
</dbReference>
<feature type="region of interest" description="Disordered" evidence="3">
    <location>
        <begin position="15"/>
        <end position="46"/>
    </location>
</feature>
<dbReference type="Pfam" id="PF11380">
    <property type="entry name" value="Stealth_CR2"/>
    <property type="match status" value="1"/>
</dbReference>
<dbReference type="Proteomes" id="UP001515480">
    <property type="component" value="Unassembled WGS sequence"/>
</dbReference>
<evidence type="ECO:0000256" key="3">
    <source>
        <dbReference type="SAM" id="MobiDB-lite"/>
    </source>
</evidence>
<feature type="domain" description="Stealth protein CR3 conserved region 3" evidence="6">
    <location>
        <begin position="386"/>
        <end position="432"/>
    </location>
</feature>
<dbReference type="InterPro" id="IPR031357">
    <property type="entry name" value="Stealth_CR3"/>
</dbReference>
<evidence type="ECO:0008006" key="9">
    <source>
        <dbReference type="Google" id="ProtNLM"/>
    </source>
</evidence>
<keyword evidence="4" id="KW-0472">Membrane</keyword>
<dbReference type="PANTHER" id="PTHR24045">
    <property type="match status" value="1"/>
</dbReference>
<accession>A0AB34JEN2</accession>
<dbReference type="GO" id="GO:0003976">
    <property type="term" value="F:UDP-N-acetylglucosamine-lysosomal-enzyme N-acetylglucosaminephosphotransferase activity"/>
    <property type="evidence" value="ECO:0007669"/>
    <property type="project" value="TreeGrafter"/>
</dbReference>
<organism evidence="7 8">
    <name type="scientific">Prymnesium parvum</name>
    <name type="common">Toxic golden alga</name>
    <dbReference type="NCBI Taxonomy" id="97485"/>
    <lineage>
        <taxon>Eukaryota</taxon>
        <taxon>Haptista</taxon>
        <taxon>Haptophyta</taxon>
        <taxon>Prymnesiophyceae</taxon>
        <taxon>Prymnesiales</taxon>
        <taxon>Prymnesiaceae</taxon>
        <taxon>Prymnesium</taxon>
    </lineage>
</organism>
<evidence type="ECO:0000313" key="7">
    <source>
        <dbReference type="EMBL" id="KAL1520016.1"/>
    </source>
</evidence>
<dbReference type="GO" id="GO:0005794">
    <property type="term" value="C:Golgi apparatus"/>
    <property type="evidence" value="ECO:0007669"/>
    <property type="project" value="TreeGrafter"/>
</dbReference>
<comment type="caution">
    <text evidence="7">The sequence shown here is derived from an EMBL/GenBank/DDBJ whole genome shotgun (WGS) entry which is preliminary data.</text>
</comment>
<evidence type="ECO:0000256" key="2">
    <source>
        <dbReference type="ARBA" id="ARBA00022679"/>
    </source>
</evidence>